<accession>A0A8T3LJY3</accession>
<feature type="non-terminal residue" evidence="2">
    <location>
        <position position="1"/>
    </location>
</feature>
<evidence type="ECO:0000313" key="3">
    <source>
        <dbReference type="Proteomes" id="UP000523197"/>
    </source>
</evidence>
<comment type="caution">
    <text evidence="2">The sequence shown here is derived from an EMBL/GenBank/DDBJ whole genome shotgun (WGS) entry which is preliminary data.</text>
</comment>
<evidence type="ECO:0000313" key="2">
    <source>
        <dbReference type="EMBL" id="MBA1890167.1"/>
    </source>
</evidence>
<dbReference type="EMBL" id="JABFNF010000859">
    <property type="protein sequence ID" value="MBA1890167.1"/>
    <property type="molecule type" value="Genomic_DNA"/>
</dbReference>
<dbReference type="Pfam" id="PF21248">
    <property type="entry name" value="SoFic-like_C"/>
    <property type="match status" value="1"/>
</dbReference>
<reference evidence="2 3" key="1">
    <citation type="submission" date="2020-05" db="EMBL/GenBank/DDBJ databases">
        <title>Epidemiological investigations into extended-spectrum beta-lactam resistant Escherichia coli ST457 carried by Australian Silver gulls identified clonal lineages that cause ExPEC disease.</title>
        <authorList>
            <person name="Nesporova K."/>
            <person name="Wyrsch E.R."/>
            <person name="Valcek A."/>
            <person name="Bitar I."/>
            <person name="Chaw K."/>
            <person name="Harris P."/>
            <person name="Hrabak J."/>
            <person name="Djordjevic S.P."/>
            <person name="Dolejska M."/>
        </authorList>
    </citation>
    <scope>NUCLEOTIDE SEQUENCE [LARGE SCALE GENOMIC DNA]</scope>
    <source>
        <strain evidence="2 3">CE1966</strain>
    </source>
</reference>
<feature type="domain" description="Adenylyltransferase SoFic-like C-terminal" evidence="1">
    <location>
        <begin position="1"/>
        <end position="28"/>
    </location>
</feature>
<dbReference type="Proteomes" id="UP000523197">
    <property type="component" value="Unassembled WGS sequence"/>
</dbReference>
<gene>
    <name evidence="2" type="ORF">HLX92_29110</name>
</gene>
<protein>
    <submittedName>
        <fullName evidence="2">Fic family protein</fullName>
    </submittedName>
</protein>
<name>A0A8T3LJY3_ECOLX</name>
<evidence type="ECO:0000259" key="1">
    <source>
        <dbReference type="Pfam" id="PF21248"/>
    </source>
</evidence>
<organism evidence="2 3">
    <name type="scientific">Escherichia coli</name>
    <dbReference type="NCBI Taxonomy" id="562"/>
    <lineage>
        <taxon>Bacteria</taxon>
        <taxon>Pseudomonadati</taxon>
        <taxon>Pseudomonadota</taxon>
        <taxon>Gammaproteobacteria</taxon>
        <taxon>Enterobacterales</taxon>
        <taxon>Enterobacteriaceae</taxon>
        <taxon>Escherichia</taxon>
    </lineage>
</organism>
<proteinExistence type="predicted"/>
<sequence>TYLKQLVEIGVLEEMSVGREKLYINTRLLQELNQ</sequence>
<dbReference type="InterPro" id="IPR048770">
    <property type="entry name" value="SoFic-like_C"/>
</dbReference>
<dbReference type="AlphaFoldDB" id="A0A8T3LJY3"/>